<proteinExistence type="predicted"/>
<organism evidence="4">
    <name type="scientific">Selaginella moellendorffii</name>
    <name type="common">Spikemoss</name>
    <dbReference type="NCBI Taxonomy" id="88036"/>
    <lineage>
        <taxon>Eukaryota</taxon>
        <taxon>Viridiplantae</taxon>
        <taxon>Streptophyta</taxon>
        <taxon>Embryophyta</taxon>
        <taxon>Tracheophyta</taxon>
        <taxon>Lycopodiopsida</taxon>
        <taxon>Selaginellales</taxon>
        <taxon>Selaginellaceae</taxon>
        <taxon>Selaginella</taxon>
    </lineage>
</organism>
<reference evidence="3 4" key="1">
    <citation type="journal article" date="2011" name="Science">
        <title>The Selaginella genome identifies genetic changes associated with the evolution of vascular plants.</title>
        <authorList>
            <person name="Banks J.A."/>
            <person name="Nishiyama T."/>
            <person name="Hasebe M."/>
            <person name="Bowman J.L."/>
            <person name="Gribskov M."/>
            <person name="dePamphilis C."/>
            <person name="Albert V.A."/>
            <person name="Aono N."/>
            <person name="Aoyama T."/>
            <person name="Ambrose B.A."/>
            <person name="Ashton N.W."/>
            <person name="Axtell M.J."/>
            <person name="Barker E."/>
            <person name="Barker M.S."/>
            <person name="Bennetzen J.L."/>
            <person name="Bonawitz N.D."/>
            <person name="Chapple C."/>
            <person name="Cheng C."/>
            <person name="Correa L.G."/>
            <person name="Dacre M."/>
            <person name="DeBarry J."/>
            <person name="Dreyer I."/>
            <person name="Elias M."/>
            <person name="Engstrom E.M."/>
            <person name="Estelle M."/>
            <person name="Feng L."/>
            <person name="Finet C."/>
            <person name="Floyd S.K."/>
            <person name="Frommer W.B."/>
            <person name="Fujita T."/>
            <person name="Gramzow L."/>
            <person name="Gutensohn M."/>
            <person name="Harholt J."/>
            <person name="Hattori M."/>
            <person name="Heyl A."/>
            <person name="Hirai T."/>
            <person name="Hiwatashi Y."/>
            <person name="Ishikawa M."/>
            <person name="Iwata M."/>
            <person name="Karol K.G."/>
            <person name="Koehler B."/>
            <person name="Kolukisaoglu U."/>
            <person name="Kubo M."/>
            <person name="Kurata T."/>
            <person name="Lalonde S."/>
            <person name="Li K."/>
            <person name="Li Y."/>
            <person name="Litt A."/>
            <person name="Lyons E."/>
            <person name="Manning G."/>
            <person name="Maruyama T."/>
            <person name="Michael T.P."/>
            <person name="Mikami K."/>
            <person name="Miyazaki S."/>
            <person name="Morinaga S."/>
            <person name="Murata T."/>
            <person name="Mueller-Roeber B."/>
            <person name="Nelson D.R."/>
            <person name="Obara M."/>
            <person name="Oguri Y."/>
            <person name="Olmstead R.G."/>
            <person name="Onodera N."/>
            <person name="Petersen B.L."/>
            <person name="Pils B."/>
            <person name="Prigge M."/>
            <person name="Rensing S.A."/>
            <person name="Riano-Pachon D.M."/>
            <person name="Roberts A.W."/>
            <person name="Sato Y."/>
            <person name="Scheller H.V."/>
            <person name="Schulz B."/>
            <person name="Schulz C."/>
            <person name="Shakirov E.V."/>
            <person name="Shibagaki N."/>
            <person name="Shinohara N."/>
            <person name="Shippen D.E."/>
            <person name="Soerensen I."/>
            <person name="Sotooka R."/>
            <person name="Sugimoto N."/>
            <person name="Sugita M."/>
            <person name="Sumikawa N."/>
            <person name="Tanurdzic M."/>
            <person name="Theissen G."/>
            <person name="Ulvskov P."/>
            <person name="Wakazuki S."/>
            <person name="Weng J.K."/>
            <person name="Willats W.W."/>
            <person name="Wipf D."/>
            <person name="Wolf P.G."/>
            <person name="Yang L."/>
            <person name="Zimmer A.D."/>
            <person name="Zhu Q."/>
            <person name="Mitros T."/>
            <person name="Hellsten U."/>
            <person name="Loque D."/>
            <person name="Otillar R."/>
            <person name="Salamov A."/>
            <person name="Schmutz J."/>
            <person name="Shapiro H."/>
            <person name="Lindquist E."/>
            <person name="Lucas S."/>
            <person name="Rokhsar D."/>
            <person name="Grigoriev I.V."/>
        </authorList>
    </citation>
    <scope>NUCLEOTIDE SEQUENCE [LARGE SCALE GENOMIC DNA]</scope>
</reference>
<dbReference type="HOGENOM" id="CLU_030538_4_0_1"/>
<dbReference type="PROSITE" id="PS52045">
    <property type="entry name" value="NEPROSIN_PEP_CD"/>
    <property type="match status" value="1"/>
</dbReference>
<sequence>MCFQHAVAFVRGKFRGFKTTINIWKPRVEQPREFSLSQFWLISSYDRHGVPRSTMEAGWQIYPSLYGGDDPRLFVYWTADGYNSTGCYNLGCDGFVQVSSSIVLGGAISSRTSTAGSTQSHKVVCVLQDPRSGNWWLRVSGSYVGYWKASALPDFANGASAVSCGGEVLEANRHTRTQMGSGAFPNAHYKYAAYHRDIQIVNANFRLQQAQNMARVAVKKPGCYDIGTIQDAGRNTSWGTYFFYGGPGYSSKCV</sequence>
<dbReference type="Gramene" id="EFJ29097">
    <property type="protein sequence ID" value="EFJ29097"/>
    <property type="gene ID" value="SELMODRAFT_92536"/>
</dbReference>
<evidence type="ECO:0000259" key="1">
    <source>
        <dbReference type="PROSITE" id="PS52045"/>
    </source>
</evidence>
<keyword evidence="4" id="KW-1185">Reference proteome</keyword>
<dbReference type="STRING" id="88036.D8RFD5"/>
<dbReference type="KEGG" id="smo:SELMODRAFT_92536"/>
<dbReference type="eggNOG" id="ENOG502QVB2">
    <property type="taxonomic scope" value="Eukaryota"/>
</dbReference>
<dbReference type="EMBL" id="GL377578">
    <property type="protein sequence ID" value="EFJ29097.1"/>
    <property type="molecule type" value="Genomic_DNA"/>
</dbReference>
<evidence type="ECO:0000313" key="3">
    <source>
        <dbReference type="EMBL" id="EFJ29097.1"/>
    </source>
</evidence>
<dbReference type="InterPro" id="IPR004314">
    <property type="entry name" value="Neprosin"/>
</dbReference>
<dbReference type="OMA" id="TTINIWK"/>
<feature type="domain" description="Neprosin PEP catalytic" evidence="1">
    <location>
        <begin position="1"/>
        <end position="254"/>
    </location>
</feature>
<dbReference type="InParanoid" id="D8RFD5"/>
<dbReference type="InterPro" id="IPR053168">
    <property type="entry name" value="Glutamic_endopeptidase"/>
</dbReference>
<dbReference type="AlphaFoldDB" id="D8RFD5"/>
<evidence type="ECO:0000313" key="2">
    <source>
        <dbReference type="EMBL" id="EFJ17631.1"/>
    </source>
</evidence>
<name>D8RFD5_SELML</name>
<dbReference type="KEGG" id="smo:SELMODRAFT_114462"/>
<dbReference type="Pfam" id="PF03080">
    <property type="entry name" value="Neprosin"/>
    <property type="match status" value="1"/>
</dbReference>
<evidence type="ECO:0000313" key="4">
    <source>
        <dbReference type="Proteomes" id="UP000001514"/>
    </source>
</evidence>
<dbReference type="Proteomes" id="UP000001514">
    <property type="component" value="Unassembled WGS sequence"/>
</dbReference>
<accession>D8RFD5</accession>
<gene>
    <name evidence="2" type="ORF">SELMODRAFT_114462</name>
    <name evidence="3" type="ORF">SELMODRAFT_92536</name>
</gene>
<dbReference type="EMBL" id="GL377613">
    <property type="protein sequence ID" value="EFJ17631.1"/>
    <property type="molecule type" value="Genomic_DNA"/>
</dbReference>
<dbReference type="PANTHER" id="PTHR31589:SF223">
    <property type="entry name" value="PROTEIN, PUTATIVE (DUF239)-RELATED"/>
    <property type="match status" value="1"/>
</dbReference>
<dbReference type="PANTHER" id="PTHR31589">
    <property type="entry name" value="PROTEIN, PUTATIVE (DUF239)-RELATED-RELATED"/>
    <property type="match status" value="1"/>
</dbReference>
<protein>
    <recommendedName>
        <fullName evidence="1">Neprosin PEP catalytic domain-containing protein</fullName>
    </recommendedName>
</protein>
<dbReference type="Gramene" id="EFJ17631">
    <property type="protein sequence ID" value="EFJ17631"/>
    <property type="gene ID" value="SELMODRAFT_114462"/>
</dbReference>
<dbReference type="Gene3D" id="3.90.1320.10">
    <property type="entry name" value="Outer-capsid protein sigma 3, large lobe"/>
    <property type="match status" value="1"/>
</dbReference>